<keyword evidence="2" id="KW-1185">Reference proteome</keyword>
<protein>
    <submittedName>
        <fullName evidence="1">YueI family protein</fullName>
    </submittedName>
</protein>
<dbReference type="InterPro" id="IPR012543">
    <property type="entry name" value="DUF1694"/>
</dbReference>
<evidence type="ECO:0000313" key="1">
    <source>
        <dbReference type="EMBL" id="MDE5413957.1"/>
    </source>
</evidence>
<dbReference type="Proteomes" id="UP001148125">
    <property type="component" value="Unassembled WGS sequence"/>
</dbReference>
<dbReference type="Gene3D" id="3.30.1330.30">
    <property type="match status" value="1"/>
</dbReference>
<comment type="caution">
    <text evidence="1">The sequence shown here is derived from an EMBL/GenBank/DDBJ whole genome shotgun (WGS) entry which is preliminary data.</text>
</comment>
<dbReference type="SUPFAM" id="SSF160515">
    <property type="entry name" value="YueI-like"/>
    <property type="match status" value="1"/>
</dbReference>
<dbReference type="RefSeq" id="WP_275118567.1">
    <property type="nucleotide sequence ID" value="NZ_JAOTPO010000006.1"/>
</dbReference>
<proteinExistence type="predicted"/>
<name>A0ABT5VF47_9BACI</name>
<dbReference type="PIRSF" id="PIRSF034303">
    <property type="entry name" value="DUF1694"/>
    <property type="match status" value="1"/>
</dbReference>
<gene>
    <name evidence="1" type="ORF">N7Z68_11240</name>
</gene>
<evidence type="ECO:0000313" key="2">
    <source>
        <dbReference type="Proteomes" id="UP001148125"/>
    </source>
</evidence>
<sequence>MEDKLKDIINRGLYGNPEIKPEERNIFLTTIVERIHLALTKKQVIHQGMYNEAVRILQYEQNIHLYINGNLSYGLYSNYVKEANKHHVPFTVVNANQTTPIGLVIATEFQAISKPEIFIKDEFYEMDFNLEK</sequence>
<dbReference type="Pfam" id="PF07997">
    <property type="entry name" value="DUF1694"/>
    <property type="match status" value="1"/>
</dbReference>
<dbReference type="EMBL" id="JAOTPO010000006">
    <property type="protein sequence ID" value="MDE5413957.1"/>
    <property type="molecule type" value="Genomic_DNA"/>
</dbReference>
<dbReference type="InterPro" id="IPR029064">
    <property type="entry name" value="Ribosomal_eL30-like_sf"/>
</dbReference>
<accession>A0ABT5VF47</accession>
<reference evidence="1" key="1">
    <citation type="submission" date="2024-05" db="EMBL/GenBank/DDBJ databases">
        <title>Alkalihalobacillus sp. strain MEB203 novel alkaliphilic bacterium from Lonar Lake, India.</title>
        <authorList>
            <person name="Joshi A."/>
            <person name="Thite S."/>
            <person name="Mengade P."/>
        </authorList>
    </citation>
    <scope>NUCLEOTIDE SEQUENCE</scope>
    <source>
        <strain evidence="1">MEB 203</strain>
    </source>
</reference>
<organism evidence="1 2">
    <name type="scientific">Alkalihalobacterium chitinilyticum</name>
    <dbReference type="NCBI Taxonomy" id="2980103"/>
    <lineage>
        <taxon>Bacteria</taxon>
        <taxon>Bacillati</taxon>
        <taxon>Bacillota</taxon>
        <taxon>Bacilli</taxon>
        <taxon>Bacillales</taxon>
        <taxon>Bacillaceae</taxon>
        <taxon>Alkalihalobacterium</taxon>
    </lineage>
</organism>